<dbReference type="STRING" id="227316.GA0070604_2418"/>
<organism evidence="1 2">
    <name type="scientific">Micromonospora eburnea</name>
    <dbReference type="NCBI Taxonomy" id="227316"/>
    <lineage>
        <taxon>Bacteria</taxon>
        <taxon>Bacillati</taxon>
        <taxon>Actinomycetota</taxon>
        <taxon>Actinomycetes</taxon>
        <taxon>Micromonosporales</taxon>
        <taxon>Micromonosporaceae</taxon>
        <taxon>Micromonospora</taxon>
    </lineage>
</organism>
<dbReference type="PANTHER" id="PTHR40630">
    <property type="entry name" value="POSSIBLE DNA-BINDING PROTEIN"/>
    <property type="match status" value="1"/>
</dbReference>
<gene>
    <name evidence="1" type="ORF">GA0070604_2418</name>
</gene>
<dbReference type="PANTHER" id="PTHR40630:SF1">
    <property type="entry name" value="DNA-BINDING PROTEIN"/>
    <property type="match status" value="1"/>
</dbReference>
<reference evidence="2" key="1">
    <citation type="submission" date="2016-06" db="EMBL/GenBank/DDBJ databases">
        <authorList>
            <person name="Varghese N."/>
            <person name="Submissions Spin"/>
        </authorList>
    </citation>
    <scope>NUCLEOTIDE SEQUENCE [LARGE SCALE GENOMIC DNA]</scope>
    <source>
        <strain evidence="2">DSM 44814</strain>
    </source>
</reference>
<dbReference type="EMBL" id="FMHY01000002">
    <property type="protein sequence ID" value="SCL51735.1"/>
    <property type="molecule type" value="Genomic_DNA"/>
</dbReference>
<protein>
    <recommendedName>
        <fullName evidence="3">DUF3140 domain-containing protein</fullName>
    </recommendedName>
</protein>
<evidence type="ECO:0008006" key="3">
    <source>
        <dbReference type="Google" id="ProtNLM"/>
    </source>
</evidence>
<evidence type="ECO:0000313" key="1">
    <source>
        <dbReference type="EMBL" id="SCL51735.1"/>
    </source>
</evidence>
<sequence>MVREQRVDPEVDVLWDDFHALVNVPSEQLRQWLLTRGSGEESFGPDPNMDLPEPGRHILRVLSKRKVDLTREDIEVMQEAVDRIQSLIETRPTAGNTDNEWRYSLLDLGHDVLVER</sequence>
<dbReference type="Proteomes" id="UP000199696">
    <property type="component" value="Unassembled WGS sequence"/>
</dbReference>
<keyword evidence="2" id="KW-1185">Reference proteome</keyword>
<dbReference type="AlphaFoldDB" id="A0A1C6UCB7"/>
<proteinExistence type="predicted"/>
<accession>A0A1C6UCB7</accession>
<dbReference type="Pfam" id="PF11338">
    <property type="entry name" value="DUF3140"/>
    <property type="match status" value="1"/>
</dbReference>
<dbReference type="InterPro" id="IPR021487">
    <property type="entry name" value="DUF3140"/>
</dbReference>
<dbReference type="OrthoDB" id="513524at2"/>
<dbReference type="RefSeq" id="WP_091118037.1">
    <property type="nucleotide sequence ID" value="NZ_FMHY01000002.1"/>
</dbReference>
<name>A0A1C6UCB7_9ACTN</name>
<evidence type="ECO:0000313" key="2">
    <source>
        <dbReference type="Proteomes" id="UP000199696"/>
    </source>
</evidence>